<feature type="transmembrane region" description="Helical" evidence="1">
    <location>
        <begin position="301"/>
        <end position="322"/>
    </location>
</feature>
<evidence type="ECO:0000313" key="2">
    <source>
        <dbReference type="EMBL" id="TKR29722.1"/>
    </source>
</evidence>
<dbReference type="AlphaFoldDB" id="A0A4U5JJI9"/>
<evidence type="ECO:0008006" key="4">
    <source>
        <dbReference type="Google" id="ProtNLM"/>
    </source>
</evidence>
<name>A0A4U5JJI9_9GAMM</name>
<organism evidence="2 3">
    <name type="scientific">Luteimonas gilva</name>
    <dbReference type="NCBI Taxonomy" id="2572684"/>
    <lineage>
        <taxon>Bacteria</taxon>
        <taxon>Pseudomonadati</taxon>
        <taxon>Pseudomonadota</taxon>
        <taxon>Gammaproteobacteria</taxon>
        <taxon>Lysobacterales</taxon>
        <taxon>Lysobacteraceae</taxon>
        <taxon>Luteimonas</taxon>
    </lineage>
</organism>
<dbReference type="RefSeq" id="WP_137268125.1">
    <property type="nucleotide sequence ID" value="NZ_SZUA01000003.1"/>
</dbReference>
<feature type="transmembrane region" description="Helical" evidence="1">
    <location>
        <begin position="364"/>
        <end position="385"/>
    </location>
</feature>
<dbReference type="PROSITE" id="PS51257">
    <property type="entry name" value="PROKAR_LIPOPROTEIN"/>
    <property type="match status" value="1"/>
</dbReference>
<evidence type="ECO:0000313" key="3">
    <source>
        <dbReference type="Proteomes" id="UP000308707"/>
    </source>
</evidence>
<dbReference type="Proteomes" id="UP000308707">
    <property type="component" value="Unassembled WGS sequence"/>
</dbReference>
<dbReference type="OrthoDB" id="7033276at2"/>
<keyword evidence="1" id="KW-0472">Membrane</keyword>
<feature type="transmembrane region" description="Helical" evidence="1">
    <location>
        <begin position="12"/>
        <end position="33"/>
    </location>
</feature>
<gene>
    <name evidence="2" type="ORF">FCE95_16520</name>
</gene>
<feature type="transmembrane region" description="Helical" evidence="1">
    <location>
        <begin position="392"/>
        <end position="411"/>
    </location>
</feature>
<protein>
    <recommendedName>
        <fullName evidence="4">Glycosyltransferase RgtA/B/C/D-like domain-containing protein</fullName>
    </recommendedName>
</protein>
<keyword evidence="1" id="KW-1133">Transmembrane helix</keyword>
<accession>A0A4U5JJI9</accession>
<feature type="transmembrane region" description="Helical" evidence="1">
    <location>
        <begin position="176"/>
        <end position="194"/>
    </location>
</feature>
<feature type="transmembrane region" description="Helical" evidence="1">
    <location>
        <begin position="232"/>
        <end position="249"/>
    </location>
</feature>
<feature type="transmembrane region" description="Helical" evidence="1">
    <location>
        <begin position="96"/>
        <end position="114"/>
    </location>
</feature>
<dbReference type="EMBL" id="SZUA01000003">
    <property type="protein sequence ID" value="TKR29722.1"/>
    <property type="molecule type" value="Genomic_DNA"/>
</dbReference>
<sequence>MGTPAQRRSAATGIWVYWLLLACTVAVVSLTLFGNYRFVFHSDGAIKSVLAQMAWAEGRFVPTEWVYANGDLMFVGPQFFSILLHPFTGIGYGSNAAADLLVYLCIVASAFFCCRVLERPLRLAAVLGCTLIAGGVSASSFEFVIGQGIYGLFAAFALLLFSLPASEADGRPIGRFGVFCAAALAAAVCSSNPIRGWVTIVLPIVFGWIAASLLGPAPSWETRLRRLHSPTIYSSVAGALLGSAAYQWLLRPSIVNFDAAARLGLADLPVLAEHVRKLPSAWFEYFWVAGPWDSLTPAARIVQYFAWLLAVLAIAAPVWVVLTPRRHGRGLLVFAWIVLAAYGTSLGALMAASELFTAAIEIRYATFAIFGSLCVLAALVARWANRIAPARWASFALAVGALSTCLVWRAAHPSDYRDHDVVYADREALIDALERSGVGAILTTYWHSHVTTVLSEGRVVAYPVGIGNQLSAFPHHMPRAAVAGRGGAKQAVVLTRNESTAAAWGAVEYQLGAPRRKLDLGNYQVWIYDRNIVAAVLGFGYEHDAQVRPDRLRVRLSQATLPPCRAQEACETWLEVTNTGQLPLATAGSRPLRLGLQGLDANDNLVVQDLGRADFPHPLPVGATERVRVPLPASRQAEVASYRVCLLQENIAWLCDRTQAPSLSARIDAAVDPAQASIGLESASLPACAGSGQASCLHRMTVQNQGNTALVTAGSLPMRVGIQGLDAAGRVVEWDLGRADFPRPLAPGARASILISVPRSPNKPISRVRLCLLQENVAWLCDRTAVLAPPQ</sequence>
<proteinExistence type="predicted"/>
<feature type="transmembrane region" description="Helical" evidence="1">
    <location>
        <begin position="144"/>
        <end position="164"/>
    </location>
</feature>
<feature type="transmembrane region" description="Helical" evidence="1">
    <location>
        <begin position="331"/>
        <end position="352"/>
    </location>
</feature>
<comment type="caution">
    <text evidence="2">The sequence shown here is derived from an EMBL/GenBank/DDBJ whole genome shotgun (WGS) entry which is preliminary data.</text>
</comment>
<feature type="transmembrane region" description="Helical" evidence="1">
    <location>
        <begin position="200"/>
        <end position="220"/>
    </location>
</feature>
<keyword evidence="3" id="KW-1185">Reference proteome</keyword>
<feature type="transmembrane region" description="Helical" evidence="1">
    <location>
        <begin position="121"/>
        <end position="138"/>
    </location>
</feature>
<evidence type="ECO:0000256" key="1">
    <source>
        <dbReference type="SAM" id="Phobius"/>
    </source>
</evidence>
<keyword evidence="1" id="KW-0812">Transmembrane</keyword>
<reference evidence="2 3" key="1">
    <citation type="submission" date="2019-04" db="EMBL/GenBank/DDBJ databases">
        <title>Reference strain of H23.</title>
        <authorList>
            <person name="Luo X."/>
        </authorList>
    </citation>
    <scope>NUCLEOTIDE SEQUENCE [LARGE SCALE GENOMIC DNA]</scope>
    <source>
        <strain evidence="2 3">H23</strain>
    </source>
</reference>